<evidence type="ECO:0000313" key="3">
    <source>
        <dbReference type="Proteomes" id="UP000199258"/>
    </source>
</evidence>
<evidence type="ECO:0000313" key="2">
    <source>
        <dbReference type="EMBL" id="SDI15036.1"/>
    </source>
</evidence>
<reference evidence="2 3" key="1">
    <citation type="submission" date="2016-10" db="EMBL/GenBank/DDBJ databases">
        <authorList>
            <person name="de Groot N.N."/>
        </authorList>
    </citation>
    <scope>NUCLEOTIDE SEQUENCE [LARGE SCALE GENOMIC DNA]</scope>
    <source>
        <strain evidence="2 3">NP_1H</strain>
    </source>
</reference>
<organism evidence="2 3">
    <name type="scientific">Arthrobacter subterraneus</name>
    <dbReference type="NCBI Taxonomy" id="335973"/>
    <lineage>
        <taxon>Bacteria</taxon>
        <taxon>Bacillati</taxon>
        <taxon>Actinomycetota</taxon>
        <taxon>Actinomycetes</taxon>
        <taxon>Micrococcales</taxon>
        <taxon>Micrococcaceae</taxon>
        <taxon>Arthrobacter</taxon>
    </lineage>
</organism>
<dbReference type="SUPFAM" id="SSF53067">
    <property type="entry name" value="Actin-like ATPase domain"/>
    <property type="match status" value="1"/>
</dbReference>
<keyword evidence="3" id="KW-1185">Reference proteome</keyword>
<sequence>MADAASTGGRPSSRVAFNPQARVVAAADLGATHATVAITDLSGSVLTEVRESRAISLGPTAVLDWLVETIGILLGDLARQPSDLIGIGIGLPGPVEYSTGTPTNPPIMPGWDGFEVPVYVRRTWNVPVLVDNDVNIMALGEQAMCWPDVQHMIFVKVATGIGAGIISGGRLQHGSDGSAGDIGHIFADRAKSTLCRCGNYGCLEAIAAVPALVRDLAAEGLEVAKGDDIIKLVREGNPAALLAVRQAGRDIGGMLNMCVAVVNPSVIVIGGSLSAAGEHVMAGIREAVYSRSMPLATKNLSIVLSQMGAQAGVVGAGIMAINHALAPQQLEGRGIGAPSS</sequence>
<dbReference type="AlphaFoldDB" id="A0A1G8I7Y5"/>
<gene>
    <name evidence="2" type="ORF">SAMN04488693_106172</name>
</gene>
<dbReference type="Proteomes" id="UP000199258">
    <property type="component" value="Unassembled WGS sequence"/>
</dbReference>
<dbReference type="Gene3D" id="3.30.420.40">
    <property type="match status" value="2"/>
</dbReference>
<dbReference type="PANTHER" id="PTHR18964:SF173">
    <property type="entry name" value="GLUCOKINASE"/>
    <property type="match status" value="1"/>
</dbReference>
<dbReference type="InterPro" id="IPR043129">
    <property type="entry name" value="ATPase_NBD"/>
</dbReference>
<dbReference type="InterPro" id="IPR000600">
    <property type="entry name" value="ROK"/>
</dbReference>
<protein>
    <submittedName>
        <fullName evidence="2">ROK family protein</fullName>
    </submittedName>
</protein>
<evidence type="ECO:0000256" key="1">
    <source>
        <dbReference type="ARBA" id="ARBA00006479"/>
    </source>
</evidence>
<dbReference type="InterPro" id="IPR049874">
    <property type="entry name" value="ROK_cs"/>
</dbReference>
<dbReference type="STRING" id="335973.SAMN04488693_106172"/>
<dbReference type="EMBL" id="FNDT01000006">
    <property type="protein sequence ID" value="SDI15036.1"/>
    <property type="molecule type" value="Genomic_DNA"/>
</dbReference>
<dbReference type="Pfam" id="PF00480">
    <property type="entry name" value="ROK"/>
    <property type="match status" value="1"/>
</dbReference>
<dbReference type="PANTHER" id="PTHR18964">
    <property type="entry name" value="ROK (REPRESSOR, ORF, KINASE) FAMILY"/>
    <property type="match status" value="1"/>
</dbReference>
<name>A0A1G8I7Y5_9MICC</name>
<accession>A0A1G8I7Y5</accession>
<dbReference type="PROSITE" id="PS01125">
    <property type="entry name" value="ROK"/>
    <property type="match status" value="1"/>
</dbReference>
<proteinExistence type="inferred from homology"/>
<comment type="similarity">
    <text evidence="1">Belongs to the ROK (NagC/XylR) family.</text>
</comment>